<dbReference type="EMBL" id="KN772857">
    <property type="protein sequence ID" value="KIH45346.1"/>
    <property type="molecule type" value="Genomic_DNA"/>
</dbReference>
<name>A0A0C2FKJ0_9BILA</name>
<protein>
    <submittedName>
        <fullName evidence="1">Uncharacterized protein</fullName>
    </submittedName>
</protein>
<organism evidence="1 2">
    <name type="scientific">Ancylostoma duodenale</name>
    <dbReference type="NCBI Taxonomy" id="51022"/>
    <lineage>
        <taxon>Eukaryota</taxon>
        <taxon>Metazoa</taxon>
        <taxon>Ecdysozoa</taxon>
        <taxon>Nematoda</taxon>
        <taxon>Chromadorea</taxon>
        <taxon>Rhabditida</taxon>
        <taxon>Rhabditina</taxon>
        <taxon>Rhabditomorpha</taxon>
        <taxon>Strongyloidea</taxon>
        <taxon>Ancylostomatidae</taxon>
        <taxon>Ancylostomatinae</taxon>
        <taxon>Ancylostoma</taxon>
    </lineage>
</organism>
<keyword evidence="2" id="KW-1185">Reference proteome</keyword>
<dbReference type="Proteomes" id="UP000054047">
    <property type="component" value="Unassembled WGS sequence"/>
</dbReference>
<evidence type="ECO:0000313" key="1">
    <source>
        <dbReference type="EMBL" id="KIH45346.1"/>
    </source>
</evidence>
<evidence type="ECO:0000313" key="2">
    <source>
        <dbReference type="Proteomes" id="UP000054047"/>
    </source>
</evidence>
<dbReference type="OrthoDB" id="422827at2759"/>
<reference evidence="1 2" key="1">
    <citation type="submission" date="2013-12" db="EMBL/GenBank/DDBJ databases">
        <title>Draft genome of the parsitic nematode Ancylostoma duodenale.</title>
        <authorList>
            <person name="Mitreva M."/>
        </authorList>
    </citation>
    <scope>NUCLEOTIDE SEQUENCE [LARGE SCALE GENOMIC DNA]</scope>
    <source>
        <strain evidence="1 2">Zhejiang</strain>
    </source>
</reference>
<gene>
    <name evidence="1" type="ORF">ANCDUO_24613</name>
</gene>
<sequence>MLDKEKREILPTSITKSYVVRRLPTLVSLALVGVGWLLNEVALAWIHERVPRDTPPLPDLWFSWFPEEPLVSLYTLDNIIQDAFDWLGMKTLQRNKYAVISLEKKRDCIAKR</sequence>
<accession>A0A0C2FKJ0</accession>
<dbReference type="AlphaFoldDB" id="A0A0C2FKJ0"/>
<proteinExistence type="predicted"/>